<reference evidence="23 24" key="1">
    <citation type="submission" date="2024-11" db="EMBL/GenBank/DDBJ databases">
        <title>Chromosome-level genome assembly of the freshwater bivalve Anodonta woodiana.</title>
        <authorList>
            <person name="Chen X."/>
        </authorList>
    </citation>
    <scope>NUCLEOTIDE SEQUENCE [LARGE SCALE GENOMIC DNA]</scope>
    <source>
        <strain evidence="23">MN2024</strain>
        <tissue evidence="23">Gills</tissue>
    </source>
</reference>
<dbReference type="GO" id="GO:0006508">
    <property type="term" value="P:proteolysis"/>
    <property type="evidence" value="ECO:0007669"/>
    <property type="project" value="UniProtKB-KW"/>
</dbReference>
<dbReference type="EMBL" id="JBJQND010000002">
    <property type="protein sequence ID" value="KAL3885521.1"/>
    <property type="molecule type" value="Genomic_DNA"/>
</dbReference>
<evidence type="ECO:0000259" key="21">
    <source>
        <dbReference type="Pfam" id="PF11838"/>
    </source>
</evidence>
<evidence type="ECO:0000256" key="15">
    <source>
        <dbReference type="ARBA" id="ARBA00023180"/>
    </source>
</evidence>
<keyword evidence="13 19" id="KW-0472">Membrane</keyword>
<feature type="binding site" evidence="17">
    <location>
        <position position="425"/>
    </location>
    <ligand>
        <name>Zn(2+)</name>
        <dbReference type="ChEBI" id="CHEBI:29105"/>
        <note>catalytic</note>
    </ligand>
</feature>
<dbReference type="InterPro" id="IPR042097">
    <property type="entry name" value="Aminopeptidase_N-like_N_sf"/>
</dbReference>
<dbReference type="PANTHER" id="PTHR11533">
    <property type="entry name" value="PROTEASE M1 ZINC METALLOPROTEASE"/>
    <property type="match status" value="1"/>
</dbReference>
<proteinExistence type="inferred from homology"/>
<dbReference type="FunFam" id="2.60.40.1730:FF:000012">
    <property type="entry name" value="Aminopeptidase N"/>
    <property type="match status" value="1"/>
</dbReference>
<evidence type="ECO:0000256" key="12">
    <source>
        <dbReference type="ARBA" id="ARBA00023049"/>
    </source>
</evidence>
<feature type="transmembrane region" description="Helical" evidence="19">
    <location>
        <begin position="20"/>
        <end position="45"/>
    </location>
</feature>
<comment type="subcellular location">
    <subcellularLocation>
        <location evidence="1">Cell membrane</location>
    </subcellularLocation>
    <subcellularLocation>
        <location evidence="2">Membrane</location>
        <topology evidence="2">Single-pass type II membrane protein</topology>
    </subcellularLocation>
</comment>
<dbReference type="InterPro" id="IPR027268">
    <property type="entry name" value="Peptidase_M4/M1_CTD_sf"/>
</dbReference>
<evidence type="ECO:0000256" key="5">
    <source>
        <dbReference type="ARBA" id="ARBA00022670"/>
    </source>
</evidence>
<evidence type="ECO:0000256" key="16">
    <source>
        <dbReference type="PIRSR" id="PIRSR634016-1"/>
    </source>
</evidence>
<feature type="domain" description="Peptidase M1 membrane alanine aminopeptidase" evidence="20">
    <location>
        <begin position="350"/>
        <end position="571"/>
    </location>
</feature>
<evidence type="ECO:0000256" key="11">
    <source>
        <dbReference type="ARBA" id="ARBA00022989"/>
    </source>
</evidence>
<feature type="active site" description="Proton acceptor" evidence="16">
    <location>
        <position position="422"/>
    </location>
</feature>
<keyword evidence="14" id="KW-1015">Disulfide bond</keyword>
<dbReference type="InterPro" id="IPR001930">
    <property type="entry name" value="Peptidase_M1"/>
</dbReference>
<dbReference type="GO" id="GO:0005886">
    <property type="term" value="C:plasma membrane"/>
    <property type="evidence" value="ECO:0007669"/>
    <property type="project" value="UniProtKB-SubCell"/>
</dbReference>
<keyword evidence="4" id="KW-1003">Cell membrane</keyword>
<evidence type="ECO:0000256" key="17">
    <source>
        <dbReference type="PIRSR" id="PIRSR634016-3"/>
    </source>
</evidence>
<evidence type="ECO:0000256" key="9">
    <source>
        <dbReference type="ARBA" id="ARBA00022833"/>
    </source>
</evidence>
<evidence type="ECO:0000256" key="3">
    <source>
        <dbReference type="ARBA" id="ARBA00010136"/>
    </source>
</evidence>
<evidence type="ECO:0008006" key="25">
    <source>
        <dbReference type="Google" id="ProtNLM"/>
    </source>
</evidence>
<dbReference type="Gene3D" id="1.10.390.10">
    <property type="entry name" value="Neutral Protease Domain 2"/>
    <property type="match status" value="1"/>
</dbReference>
<dbReference type="Gene3D" id="2.60.40.1910">
    <property type="match status" value="1"/>
</dbReference>
<feature type="binding site" evidence="17">
    <location>
        <position position="421"/>
    </location>
    <ligand>
        <name>Zn(2+)</name>
        <dbReference type="ChEBI" id="CHEBI:29105"/>
        <note>catalytic</note>
    </ligand>
</feature>
<dbReference type="Pfam" id="PF17900">
    <property type="entry name" value="Peptidase_M1_N"/>
    <property type="match status" value="1"/>
</dbReference>
<dbReference type="Gene3D" id="2.60.40.1730">
    <property type="entry name" value="tricorn interacting facor f3 domain"/>
    <property type="match status" value="1"/>
</dbReference>
<dbReference type="CDD" id="cd09601">
    <property type="entry name" value="M1_APN-Q_like"/>
    <property type="match status" value="1"/>
</dbReference>
<evidence type="ECO:0000256" key="8">
    <source>
        <dbReference type="ARBA" id="ARBA00022801"/>
    </source>
</evidence>
<dbReference type="Pfam" id="PF01433">
    <property type="entry name" value="Peptidase_M1"/>
    <property type="match status" value="1"/>
</dbReference>
<dbReference type="PANTHER" id="PTHR11533:SF294">
    <property type="entry name" value="THYROTROPIN-RELEASING HORMONE-DEGRADING ECTOENZYME"/>
    <property type="match status" value="1"/>
</dbReference>
<dbReference type="FunFam" id="1.25.50.20:FF:000001">
    <property type="entry name" value="Aminopeptidase"/>
    <property type="match status" value="1"/>
</dbReference>
<evidence type="ECO:0000259" key="22">
    <source>
        <dbReference type="Pfam" id="PF17900"/>
    </source>
</evidence>
<dbReference type="FunFam" id="1.10.390.10:FF:000016">
    <property type="entry name" value="Glutamyl aminopeptidase"/>
    <property type="match status" value="1"/>
</dbReference>
<dbReference type="FunFam" id="2.60.40.1910:FF:000006">
    <property type="entry name" value="Aminopeptidase"/>
    <property type="match status" value="1"/>
</dbReference>
<dbReference type="InterPro" id="IPR024571">
    <property type="entry name" value="ERAP1-like_C_dom"/>
</dbReference>
<dbReference type="GO" id="GO:0046872">
    <property type="term" value="F:metal ion binding"/>
    <property type="evidence" value="ECO:0007669"/>
    <property type="project" value="UniProtKB-KW"/>
</dbReference>
<dbReference type="PRINTS" id="PR00756">
    <property type="entry name" value="ALADIPTASE"/>
</dbReference>
<keyword evidence="12" id="KW-0482">Metalloprotease</keyword>
<evidence type="ECO:0000256" key="14">
    <source>
        <dbReference type="ARBA" id="ARBA00023157"/>
    </source>
</evidence>
<comment type="caution">
    <text evidence="23">The sequence shown here is derived from an EMBL/GenBank/DDBJ whole genome shotgun (WGS) entry which is preliminary data.</text>
</comment>
<evidence type="ECO:0000256" key="4">
    <source>
        <dbReference type="ARBA" id="ARBA00022475"/>
    </source>
</evidence>
<comment type="cofactor">
    <cofactor evidence="17">
        <name>Zn(2+)</name>
        <dbReference type="ChEBI" id="CHEBI:29105"/>
    </cofactor>
    <text evidence="17">Binds 1 zinc ion per subunit.</text>
</comment>
<dbReference type="InterPro" id="IPR014782">
    <property type="entry name" value="Peptidase_M1_dom"/>
</dbReference>
<dbReference type="SUPFAM" id="SSF63737">
    <property type="entry name" value="Leukotriene A4 hydrolase N-terminal domain"/>
    <property type="match status" value="1"/>
</dbReference>
<keyword evidence="5" id="KW-0645">Protease</keyword>
<dbReference type="SUPFAM" id="SSF55486">
    <property type="entry name" value="Metalloproteases ('zincins'), catalytic domain"/>
    <property type="match status" value="1"/>
</dbReference>
<evidence type="ECO:0000256" key="1">
    <source>
        <dbReference type="ARBA" id="ARBA00004236"/>
    </source>
</evidence>
<dbReference type="Proteomes" id="UP001634394">
    <property type="component" value="Unassembled WGS sequence"/>
</dbReference>
<evidence type="ECO:0000256" key="7">
    <source>
        <dbReference type="ARBA" id="ARBA00022723"/>
    </source>
</evidence>
<keyword evidence="7 17" id="KW-0479">Metal-binding</keyword>
<keyword evidence="6 19" id="KW-0812">Transmembrane</keyword>
<feature type="binding site" evidence="17">
    <location>
        <position position="444"/>
    </location>
    <ligand>
        <name>Zn(2+)</name>
        <dbReference type="ChEBI" id="CHEBI:29105"/>
        <note>catalytic</note>
    </ligand>
</feature>
<dbReference type="Pfam" id="PF11838">
    <property type="entry name" value="ERAP1_C"/>
    <property type="match status" value="1"/>
</dbReference>
<evidence type="ECO:0000256" key="18">
    <source>
        <dbReference type="PIRSR" id="PIRSR634016-4"/>
    </source>
</evidence>
<keyword evidence="15" id="KW-0325">Glycoprotein</keyword>
<feature type="domain" description="Aminopeptidase N-like N-terminal" evidence="22">
    <location>
        <begin position="122"/>
        <end position="314"/>
    </location>
</feature>
<dbReference type="Gene3D" id="1.25.50.20">
    <property type="match status" value="1"/>
</dbReference>
<organism evidence="23 24">
    <name type="scientific">Sinanodonta woodiana</name>
    <name type="common">Chinese pond mussel</name>
    <name type="synonym">Anodonta woodiana</name>
    <dbReference type="NCBI Taxonomy" id="1069815"/>
    <lineage>
        <taxon>Eukaryota</taxon>
        <taxon>Metazoa</taxon>
        <taxon>Spiralia</taxon>
        <taxon>Lophotrochozoa</taxon>
        <taxon>Mollusca</taxon>
        <taxon>Bivalvia</taxon>
        <taxon>Autobranchia</taxon>
        <taxon>Heteroconchia</taxon>
        <taxon>Palaeoheterodonta</taxon>
        <taxon>Unionida</taxon>
        <taxon>Unionoidea</taxon>
        <taxon>Unionidae</taxon>
        <taxon>Unioninae</taxon>
        <taxon>Sinanodonta</taxon>
    </lineage>
</organism>
<accession>A0ABD3XIV7</accession>
<keyword evidence="9 17" id="KW-0862">Zinc</keyword>
<dbReference type="InterPro" id="IPR045357">
    <property type="entry name" value="Aminopeptidase_N-like_N"/>
</dbReference>
<keyword evidence="24" id="KW-1185">Reference proteome</keyword>
<protein>
    <recommendedName>
        <fullName evidence="25">Aminopeptidase</fullName>
    </recommendedName>
</protein>
<evidence type="ECO:0000256" key="2">
    <source>
        <dbReference type="ARBA" id="ARBA00004606"/>
    </source>
</evidence>
<keyword evidence="8" id="KW-0378">Hydrolase</keyword>
<evidence type="ECO:0000259" key="20">
    <source>
        <dbReference type="Pfam" id="PF01433"/>
    </source>
</evidence>
<keyword evidence="11 19" id="KW-1133">Transmembrane helix</keyword>
<feature type="domain" description="ERAP1-like C-terminal" evidence="21">
    <location>
        <begin position="658"/>
        <end position="977"/>
    </location>
</feature>
<evidence type="ECO:0000256" key="19">
    <source>
        <dbReference type="SAM" id="Phobius"/>
    </source>
</evidence>
<keyword evidence="10" id="KW-0735">Signal-anchor</keyword>
<sequence length="1001" mass="114125">MENTPNAVVCKKSRNGGFYVTPVSGFIFLLLSAVLAVGIGLLVHFTRASDVTCVCQRQSEEELGSRDLNQLVLKCGNLVDQGHGEICQSHLHNVSSSTVSTSLSTSSPVPCHGGRLPRALEPTLYELHLQPEMYGPDPTAFFFTGFVRIHFKCVEDTDKIVLNSNKLSITDGSVIVGALSQGVKSPAYINHTEDKFWQFLTVHVNGVFLKGNEYFIQMVFTGPLRIDFAGLYLSSYTENGLKRYMATTQFSPTDARKAFPCMDEPDRKALFDITLVRRQDYISLSNMVIIRSEDRNNGYVADVYARTPKMSTYLLAFIICNFSSTDKLTPRGIKFTAWANSESINKTSTALDIGVKALTFYKDYFGIHFPLSKQDMIAIRETAVGAMENWGLITYSENAILYYPEASSETALNSVARTISHELAHQWFGNLVTMKWWNDLMLKEGFAVYFSYVGIDLVFPEWKELDTFPLVSLHQVLDDDSLVTSHPVYMPLSDTTEIRQVFDSISYTKGAAMIRMLRFILGEDTFRRGLKSYLQNFQYNNVDHDDLWYVMGNQTCDEHKCLDVKRVMDTWVLQMNYPVVKISKTENGRLKLTQTRFIQNKNATDPGKYPSPFSYIWKIPITYTTSHATSYNKSDKDIIWMDTSSMEIADNAVPISEWVIGNIGQWGYYRVTYDKENWKALLQQLQTNHSKIHVVNRAQIINDAWSLAKASQLDLDTALGTFDYLDREQEYIPWAAASKEMSFLDVRLVRTAIYGKFQRIMRAKTKQAFQKFSMNDRGLSHIDTYFMSTLVELSCGCGLPVCVEQAKELFQRWMNTSVTNNINPDVRSTVYCTAIREGGEEEWDFAFNQLLNATIVSEESILISALSCSRSLWVLTRYSQYATNMDVMSKRNAVGAIVAISRNPIGQGLAWELMTSRWDYFLREYSDSLFLLRNMVIGVTSTFTTNDKLRQLKEFIERTPNLGTARTAFEQAVEKVKSNIRWIDDNYTNINSWLDRHVSKY</sequence>
<evidence type="ECO:0000256" key="13">
    <source>
        <dbReference type="ARBA" id="ARBA00023136"/>
    </source>
</evidence>
<dbReference type="InterPro" id="IPR034016">
    <property type="entry name" value="M1_APN-typ"/>
</dbReference>
<name>A0ABD3XIV7_SINWO</name>
<evidence type="ECO:0000256" key="10">
    <source>
        <dbReference type="ARBA" id="ARBA00022968"/>
    </source>
</evidence>
<dbReference type="InterPro" id="IPR050344">
    <property type="entry name" value="Peptidase_M1_aminopeptidases"/>
</dbReference>
<comment type="similarity">
    <text evidence="3">Belongs to the peptidase M1 family.</text>
</comment>
<evidence type="ECO:0000256" key="6">
    <source>
        <dbReference type="ARBA" id="ARBA00022692"/>
    </source>
</evidence>
<dbReference type="GO" id="GO:0008237">
    <property type="term" value="F:metallopeptidase activity"/>
    <property type="evidence" value="ECO:0007669"/>
    <property type="project" value="UniProtKB-KW"/>
</dbReference>
<dbReference type="AlphaFoldDB" id="A0ABD3XIV7"/>
<feature type="site" description="Transition state stabilizer" evidence="18">
    <location>
        <position position="507"/>
    </location>
</feature>
<evidence type="ECO:0000313" key="24">
    <source>
        <dbReference type="Proteomes" id="UP001634394"/>
    </source>
</evidence>
<gene>
    <name evidence="23" type="ORF">ACJMK2_025573</name>
</gene>
<evidence type="ECO:0000313" key="23">
    <source>
        <dbReference type="EMBL" id="KAL3885521.1"/>
    </source>
</evidence>